<sequence length="407" mass="42104">MHGGDDDRLHIVEQALAAAQEGGHDADDATTCRMGGAGRGAHQPHAAAAINEAPARLGRRLAESCCGLDIFGVRTVGRAAEQADGATLEGGDVDGGQGHGVSDDLYGLSSSTNRLARMRLQPIVMRGGMERAKDDRMRARAMAAWRRGGQKLTLAAFLSLTVAGCGSPPQPLEEPKQADQENWAAAPHIDKVTLQGSRQGSGVVVSGQAPPGARVILSNALGEAMAAGADSHGRFELPVGREALGHVLTPEIQIGQTPTPGPERLFLAGDGAIVAALLIDGGPSRRLTDGPALDAVDGDGRALLASGRAKPGQRVEVKSEGETAVAVADEVGLWTTPLSRVSDRAVQIEVAGERYAYPGPGPATGRAERAGQGWRVTRALSDAARQTSWFPDIPGSTASPETSLTPH</sequence>
<evidence type="ECO:0000313" key="2">
    <source>
        <dbReference type="Proteomes" id="UP000038045"/>
    </source>
</evidence>
<feature type="compositionally biased region" description="Polar residues" evidence="1">
    <location>
        <begin position="396"/>
        <end position="407"/>
    </location>
</feature>
<proteinExistence type="predicted"/>
<keyword evidence="2" id="KW-1185">Reference proteome</keyword>
<accession>A0A0N4Z8C5</accession>
<reference evidence="3" key="1">
    <citation type="submission" date="2017-02" db="UniProtKB">
        <authorList>
            <consortium name="WormBaseParasite"/>
        </authorList>
    </citation>
    <scope>IDENTIFICATION</scope>
</reference>
<name>A0A0N4Z8C5_PARTI</name>
<dbReference type="WBParaSite" id="PTRK_0000352400.1">
    <property type="protein sequence ID" value="PTRK_0000352400.1"/>
    <property type="gene ID" value="PTRK_0000352400"/>
</dbReference>
<protein>
    <submittedName>
        <fullName evidence="3">Carboxypeptidase regulatory-like domain-containing protein</fullName>
    </submittedName>
</protein>
<feature type="region of interest" description="Disordered" evidence="1">
    <location>
        <begin position="385"/>
        <end position="407"/>
    </location>
</feature>
<evidence type="ECO:0000313" key="3">
    <source>
        <dbReference type="WBParaSite" id="PTRK_0000352400.1"/>
    </source>
</evidence>
<dbReference type="AlphaFoldDB" id="A0A0N4Z8C5"/>
<dbReference type="Proteomes" id="UP000038045">
    <property type="component" value="Unplaced"/>
</dbReference>
<evidence type="ECO:0000256" key="1">
    <source>
        <dbReference type="SAM" id="MobiDB-lite"/>
    </source>
</evidence>
<organism evidence="2 3">
    <name type="scientific">Parastrongyloides trichosuri</name>
    <name type="common">Possum-specific nematode worm</name>
    <dbReference type="NCBI Taxonomy" id="131310"/>
    <lineage>
        <taxon>Eukaryota</taxon>
        <taxon>Metazoa</taxon>
        <taxon>Ecdysozoa</taxon>
        <taxon>Nematoda</taxon>
        <taxon>Chromadorea</taxon>
        <taxon>Rhabditida</taxon>
        <taxon>Tylenchina</taxon>
        <taxon>Panagrolaimomorpha</taxon>
        <taxon>Strongyloidoidea</taxon>
        <taxon>Strongyloididae</taxon>
        <taxon>Parastrongyloides</taxon>
    </lineage>
</organism>